<dbReference type="PANTHER" id="PTHR13199:SF11">
    <property type="entry name" value="PROTEIN ATOSSA"/>
    <property type="match status" value="1"/>
</dbReference>
<organism evidence="3 4">
    <name type="scientific">Trifolium pratense</name>
    <name type="common">Red clover</name>
    <dbReference type="NCBI Taxonomy" id="57577"/>
    <lineage>
        <taxon>Eukaryota</taxon>
        <taxon>Viridiplantae</taxon>
        <taxon>Streptophyta</taxon>
        <taxon>Embryophyta</taxon>
        <taxon>Tracheophyta</taxon>
        <taxon>Spermatophyta</taxon>
        <taxon>Magnoliopsida</taxon>
        <taxon>eudicotyledons</taxon>
        <taxon>Gunneridae</taxon>
        <taxon>Pentapetalae</taxon>
        <taxon>rosids</taxon>
        <taxon>fabids</taxon>
        <taxon>Fabales</taxon>
        <taxon>Fabaceae</taxon>
        <taxon>Papilionoideae</taxon>
        <taxon>50 kb inversion clade</taxon>
        <taxon>NPAAA clade</taxon>
        <taxon>Hologalegina</taxon>
        <taxon>IRL clade</taxon>
        <taxon>Trifolieae</taxon>
        <taxon>Trifolium</taxon>
    </lineage>
</organism>
<feature type="region of interest" description="Disordered" evidence="1">
    <location>
        <begin position="81"/>
        <end position="109"/>
    </location>
</feature>
<feature type="domain" description="Atos-like conserved" evidence="2">
    <location>
        <begin position="175"/>
        <end position="229"/>
    </location>
</feature>
<evidence type="ECO:0000256" key="1">
    <source>
        <dbReference type="SAM" id="MobiDB-lite"/>
    </source>
</evidence>
<protein>
    <recommendedName>
        <fullName evidence="2">Atos-like conserved domain-containing protein</fullName>
    </recommendedName>
</protein>
<dbReference type="EMBL" id="ASHM01015676">
    <property type="protein sequence ID" value="PNX97550.1"/>
    <property type="molecule type" value="Genomic_DNA"/>
</dbReference>
<dbReference type="InterPro" id="IPR051506">
    <property type="entry name" value="ATOS_Transcription_Regulators"/>
</dbReference>
<feature type="region of interest" description="Disordered" evidence="1">
    <location>
        <begin position="319"/>
        <end position="351"/>
    </location>
</feature>
<feature type="compositionally biased region" description="Polar residues" evidence="1">
    <location>
        <begin position="319"/>
        <end position="331"/>
    </location>
</feature>
<dbReference type="InterPro" id="IPR033473">
    <property type="entry name" value="Atos-like_C"/>
</dbReference>
<dbReference type="Proteomes" id="UP000236291">
    <property type="component" value="Unassembled WGS sequence"/>
</dbReference>
<reference evidence="3 4" key="2">
    <citation type="journal article" date="2017" name="Front. Plant Sci.">
        <title>Gene Classification and Mining of Molecular Markers Useful in Red Clover (Trifolium pratense) Breeding.</title>
        <authorList>
            <person name="Istvanek J."/>
            <person name="Dluhosova J."/>
            <person name="Dluhos P."/>
            <person name="Patkova L."/>
            <person name="Nedelnik J."/>
            <person name="Repkova J."/>
        </authorList>
    </citation>
    <scope>NUCLEOTIDE SEQUENCE [LARGE SCALE GENOMIC DNA]</scope>
    <source>
        <strain evidence="4">cv. Tatra</strain>
        <tissue evidence="3">Young leaves</tissue>
    </source>
</reference>
<dbReference type="Pfam" id="PF13889">
    <property type="entry name" value="Chromosome_seg"/>
    <property type="match status" value="1"/>
</dbReference>
<feature type="compositionally biased region" description="Low complexity" evidence="1">
    <location>
        <begin position="332"/>
        <end position="350"/>
    </location>
</feature>
<evidence type="ECO:0000259" key="2">
    <source>
        <dbReference type="SMART" id="SM01177"/>
    </source>
</evidence>
<dbReference type="PANTHER" id="PTHR13199">
    <property type="entry name" value="GH03947P"/>
    <property type="match status" value="1"/>
</dbReference>
<dbReference type="InterPro" id="IPR025261">
    <property type="entry name" value="Atos-like_cons_dom"/>
</dbReference>
<evidence type="ECO:0000313" key="4">
    <source>
        <dbReference type="Proteomes" id="UP000236291"/>
    </source>
</evidence>
<dbReference type="Pfam" id="PF13915">
    <property type="entry name" value="DUF4210"/>
    <property type="match status" value="1"/>
</dbReference>
<accession>A0A2K3N3B7</accession>
<evidence type="ECO:0000313" key="3">
    <source>
        <dbReference type="EMBL" id="PNX97550.1"/>
    </source>
</evidence>
<sequence length="487" mass="54050">MGLPQVSSACLAEEVTPTSRTIGFQLRTLAPRVDCFGENGYSPTGVSESHVKKRLLPPLNVTLPADPFKGERLDIGSEFYQSSSETGDDCYNAQETTQKKASSPRLPLSPLGKKSCTDKNFGECRDFDAVLNDSNLFTPDNILDMNAYWTYHASFPPRHAKLCGSVTRLPIRRSLVGSFEESLLSGRLPSEKKIEGFLAMLNVTGGNFSPQSRKIPFAVLSNPERTPIHTFFCNYDLNDMPAGTKTSAAKVSCSSGPSRQVMGQVSSKGYNSVNTGLKPFKHNLIYSEYFMIDGPQPPSMKAYKGEMLKTFLRQKITLTSSRSTSPTGTEIQTDSDANSKSSSISNTTQTDNKDLLTSKCGEFDSFACTKEENSSSSTCLVDEEKFQNGNSSKINDNSINNCVMLYALHLRFMCTLPKKRSRSVPTHKSDPLSSEARNLMDSEQERSFYLYDDMRVVFPQRHSDSDEGKLHVDYHFPSNPKYFDISS</sequence>
<gene>
    <name evidence="3" type="ORF">L195_g020781</name>
</gene>
<reference evidence="3 4" key="1">
    <citation type="journal article" date="2014" name="Am. J. Bot.">
        <title>Genome assembly and annotation for red clover (Trifolium pratense; Fabaceae).</title>
        <authorList>
            <person name="Istvanek J."/>
            <person name="Jaros M."/>
            <person name="Krenek A."/>
            <person name="Repkova J."/>
        </authorList>
    </citation>
    <scope>NUCLEOTIDE SEQUENCE [LARGE SCALE GENOMIC DNA]</scope>
    <source>
        <strain evidence="4">cv. Tatra</strain>
        <tissue evidence="3">Young leaves</tissue>
    </source>
</reference>
<dbReference type="AlphaFoldDB" id="A0A2K3N3B7"/>
<proteinExistence type="predicted"/>
<name>A0A2K3N3B7_TRIPR</name>
<comment type="caution">
    <text evidence="3">The sequence shown here is derived from an EMBL/GenBank/DDBJ whole genome shotgun (WGS) entry which is preliminary data.</text>
</comment>
<dbReference type="SMART" id="SM01177">
    <property type="entry name" value="DUF4210"/>
    <property type="match status" value="1"/>
</dbReference>
<dbReference type="STRING" id="57577.A0A2K3N3B7"/>